<dbReference type="AlphaFoldDB" id="A0A814NQC2"/>
<organism evidence="2 3">
    <name type="scientific">Adineta ricciae</name>
    <name type="common">Rotifer</name>
    <dbReference type="NCBI Taxonomy" id="249248"/>
    <lineage>
        <taxon>Eukaryota</taxon>
        <taxon>Metazoa</taxon>
        <taxon>Spiralia</taxon>
        <taxon>Gnathifera</taxon>
        <taxon>Rotifera</taxon>
        <taxon>Eurotatoria</taxon>
        <taxon>Bdelloidea</taxon>
        <taxon>Adinetida</taxon>
        <taxon>Adinetidae</taxon>
        <taxon>Adineta</taxon>
    </lineage>
</organism>
<proteinExistence type="predicted"/>
<sequence length="155" mass="17621">MLQPSFTLANHFVLLKHFKPTMHVSDRTTVKHSDQFQFSYAEREEEDYLSIDYQEEIRSILVYIGFVAVSLFLLFIMISLISKCLKVCRSGSELTMASKKQQQRKSKQALNSFLLYRQISTSSVSSTRLLINSPASHMSTQPCVVSGTTTTINTI</sequence>
<accession>A0A814NQC2</accession>
<evidence type="ECO:0000313" key="3">
    <source>
        <dbReference type="Proteomes" id="UP000663852"/>
    </source>
</evidence>
<protein>
    <submittedName>
        <fullName evidence="2">Uncharacterized protein</fullName>
    </submittedName>
</protein>
<keyword evidence="1" id="KW-0472">Membrane</keyword>
<keyword evidence="1" id="KW-1133">Transmembrane helix</keyword>
<reference evidence="2" key="1">
    <citation type="submission" date="2021-02" db="EMBL/GenBank/DDBJ databases">
        <authorList>
            <person name="Nowell W R."/>
        </authorList>
    </citation>
    <scope>NUCLEOTIDE SEQUENCE</scope>
</reference>
<evidence type="ECO:0000313" key="2">
    <source>
        <dbReference type="EMBL" id="CAF1095475.1"/>
    </source>
</evidence>
<gene>
    <name evidence="2" type="ORF">EDS130_LOCUS19712</name>
</gene>
<evidence type="ECO:0000256" key="1">
    <source>
        <dbReference type="SAM" id="Phobius"/>
    </source>
</evidence>
<dbReference type="Proteomes" id="UP000663852">
    <property type="component" value="Unassembled WGS sequence"/>
</dbReference>
<name>A0A814NQC2_ADIRI</name>
<dbReference type="OrthoDB" id="10045370at2759"/>
<keyword evidence="1" id="KW-0812">Transmembrane</keyword>
<comment type="caution">
    <text evidence="2">The sequence shown here is derived from an EMBL/GenBank/DDBJ whole genome shotgun (WGS) entry which is preliminary data.</text>
</comment>
<dbReference type="EMBL" id="CAJNOJ010000095">
    <property type="protein sequence ID" value="CAF1095475.1"/>
    <property type="molecule type" value="Genomic_DNA"/>
</dbReference>
<feature type="transmembrane region" description="Helical" evidence="1">
    <location>
        <begin position="60"/>
        <end position="81"/>
    </location>
</feature>